<name>A0AAV7KI29_9METZ</name>
<accession>A0AAV7KI29</accession>
<reference evidence="2 3" key="1">
    <citation type="journal article" date="2023" name="BMC Biol.">
        <title>The compact genome of the sponge Oopsacas minuta (Hexactinellida) is lacking key metazoan core genes.</title>
        <authorList>
            <person name="Santini S."/>
            <person name="Schenkelaars Q."/>
            <person name="Jourda C."/>
            <person name="Duchesne M."/>
            <person name="Belahbib H."/>
            <person name="Rocher C."/>
            <person name="Selva M."/>
            <person name="Riesgo A."/>
            <person name="Vervoort M."/>
            <person name="Leys S.P."/>
            <person name="Kodjabachian L."/>
            <person name="Le Bivic A."/>
            <person name="Borchiellini C."/>
            <person name="Claverie J.M."/>
            <person name="Renard E."/>
        </authorList>
    </citation>
    <scope>NUCLEOTIDE SEQUENCE [LARGE SCALE GENOMIC DNA]</scope>
    <source>
        <strain evidence="2">SPO-2</strain>
    </source>
</reference>
<organism evidence="2 3">
    <name type="scientific">Oopsacas minuta</name>
    <dbReference type="NCBI Taxonomy" id="111878"/>
    <lineage>
        <taxon>Eukaryota</taxon>
        <taxon>Metazoa</taxon>
        <taxon>Porifera</taxon>
        <taxon>Hexactinellida</taxon>
        <taxon>Hexasterophora</taxon>
        <taxon>Lyssacinosida</taxon>
        <taxon>Leucopsacidae</taxon>
        <taxon>Oopsacas</taxon>
    </lineage>
</organism>
<dbReference type="Proteomes" id="UP001165289">
    <property type="component" value="Unassembled WGS sequence"/>
</dbReference>
<evidence type="ECO:0000256" key="1">
    <source>
        <dbReference type="SAM" id="MobiDB-lite"/>
    </source>
</evidence>
<sequence>MSMKPRVICHKERKSSNDTEKIVQNEQFISANEFMKEFSFSIDSEESKRFTNNFVDFPTISEFKSPGSPNFSTTLLTTASLQDLTSKSDTQLQNTISENFNSLQLLKYKQQSLTDVTSDIKSVQKTQKKKTNPKPRCPDFSTSRRDRKPDTTSKLQTHSKDRLAPPTSELKLKTRTAHKSSISTPDDTQQITFDSSRILTSQHTRPPSVEVTLLGRPQAPAVPPGISLELQNSLLLSAIHLNLSAQRSYSESEKEAINQLSKLHKYKQKLLHENFELKSEEKRLEINCMTNFALGELGTVEEVLTRLKLAGAQIVKLSEAMSRAQSSVKLQNIYLSDRDREKCEKYLRELSSVATRSLTTIRSLLSQVYDVCDKVQIITKEREEDLNKLREASEELDRYAGMMLSRISLQSHVRLLEENLDIIREPEKLYMVYPDEL</sequence>
<feature type="compositionally biased region" description="Polar residues" evidence="1">
    <location>
        <begin position="179"/>
        <end position="189"/>
    </location>
</feature>
<feature type="region of interest" description="Disordered" evidence="1">
    <location>
        <begin position="119"/>
        <end position="189"/>
    </location>
</feature>
<keyword evidence="3" id="KW-1185">Reference proteome</keyword>
<proteinExistence type="predicted"/>
<protein>
    <submittedName>
        <fullName evidence="2">Uncharacterized protein</fullName>
    </submittedName>
</protein>
<evidence type="ECO:0000313" key="3">
    <source>
        <dbReference type="Proteomes" id="UP001165289"/>
    </source>
</evidence>
<feature type="compositionally biased region" description="Basic and acidic residues" evidence="1">
    <location>
        <begin position="142"/>
        <end position="151"/>
    </location>
</feature>
<dbReference type="EMBL" id="JAKMXF010000022">
    <property type="protein sequence ID" value="KAI6660858.1"/>
    <property type="molecule type" value="Genomic_DNA"/>
</dbReference>
<gene>
    <name evidence="2" type="ORF">LOD99_13582</name>
</gene>
<evidence type="ECO:0000313" key="2">
    <source>
        <dbReference type="EMBL" id="KAI6660858.1"/>
    </source>
</evidence>
<dbReference type="AlphaFoldDB" id="A0AAV7KI29"/>
<comment type="caution">
    <text evidence="2">The sequence shown here is derived from an EMBL/GenBank/DDBJ whole genome shotgun (WGS) entry which is preliminary data.</text>
</comment>